<dbReference type="GO" id="GO:0005634">
    <property type="term" value="C:nucleus"/>
    <property type="evidence" value="ECO:0007669"/>
    <property type="project" value="TreeGrafter"/>
</dbReference>
<dbReference type="Pfam" id="PF03479">
    <property type="entry name" value="PCC"/>
    <property type="match status" value="1"/>
</dbReference>
<dbReference type="InterPro" id="IPR014476">
    <property type="entry name" value="AHL15-29"/>
</dbReference>
<dbReference type="CDD" id="cd11378">
    <property type="entry name" value="DUF296"/>
    <property type="match status" value="1"/>
</dbReference>
<organism evidence="3 4">
    <name type="scientific">Zingiber officinale</name>
    <name type="common">Ginger</name>
    <name type="synonym">Amomum zingiber</name>
    <dbReference type="NCBI Taxonomy" id="94328"/>
    <lineage>
        <taxon>Eukaryota</taxon>
        <taxon>Viridiplantae</taxon>
        <taxon>Streptophyta</taxon>
        <taxon>Embryophyta</taxon>
        <taxon>Tracheophyta</taxon>
        <taxon>Spermatophyta</taxon>
        <taxon>Magnoliopsida</taxon>
        <taxon>Liliopsida</taxon>
        <taxon>Zingiberales</taxon>
        <taxon>Zingiberaceae</taxon>
        <taxon>Zingiber</taxon>
    </lineage>
</organism>
<protein>
    <recommendedName>
        <fullName evidence="2">PPC domain-containing protein</fullName>
    </recommendedName>
</protein>
<evidence type="ECO:0000313" key="3">
    <source>
        <dbReference type="EMBL" id="KAG6469565.1"/>
    </source>
</evidence>
<feature type="domain" description="PPC" evidence="2">
    <location>
        <begin position="62"/>
        <end position="200"/>
    </location>
</feature>
<evidence type="ECO:0000256" key="1">
    <source>
        <dbReference type="SAM" id="MobiDB-lite"/>
    </source>
</evidence>
<dbReference type="GO" id="GO:0003700">
    <property type="term" value="F:DNA-binding transcription factor activity"/>
    <property type="evidence" value="ECO:0007669"/>
    <property type="project" value="TreeGrafter"/>
</dbReference>
<proteinExistence type="predicted"/>
<gene>
    <name evidence="3" type="ORF">ZIOFF_070494</name>
</gene>
<dbReference type="EMBL" id="JACMSC010000021">
    <property type="protein sequence ID" value="KAG6469565.1"/>
    <property type="molecule type" value="Genomic_DNA"/>
</dbReference>
<feature type="region of interest" description="Disordered" evidence="1">
    <location>
        <begin position="1"/>
        <end position="61"/>
    </location>
</feature>
<comment type="caution">
    <text evidence="3">The sequence shown here is derived from an EMBL/GenBank/DDBJ whole genome shotgun (WGS) entry which is preliminary data.</text>
</comment>
<reference evidence="3 4" key="1">
    <citation type="submission" date="2020-08" db="EMBL/GenBank/DDBJ databases">
        <title>Plant Genome Project.</title>
        <authorList>
            <person name="Zhang R.-G."/>
        </authorList>
    </citation>
    <scope>NUCLEOTIDE SEQUENCE [LARGE SCALE GENOMIC DNA]</scope>
    <source>
        <tissue evidence="3">Rhizome</tissue>
    </source>
</reference>
<dbReference type="InterPro" id="IPR005175">
    <property type="entry name" value="PPC_dom"/>
</dbReference>
<evidence type="ECO:0000259" key="2">
    <source>
        <dbReference type="PROSITE" id="PS51742"/>
    </source>
</evidence>
<dbReference type="PANTHER" id="PTHR31100:SF14">
    <property type="entry name" value="AT-HOOK MOTIF NUCLEAR-LOCALIZED PROTEIN 15"/>
    <property type="match status" value="1"/>
</dbReference>
<sequence length="315" mass="33703">MDRLPPSNQDQSLQESDVKKKLKNINNGGAGGDSGEGREHGNNRLKRRGRRRGSKNKAKLPRNEAWAHVLEVASGQDILESVARFARRNRVGVNVINGSGAVSTVTLQDPAGADVLLPLQGQFEIISLSGSILPSPSRPAAQWLAVCLAGEKGHVVGGRAMGPMVAARMVVIVVSLFEDTAYERPSLTPEVVGGSLQGSPVLPPPPPQQVLLGNVVNRNIISDVPLHPSQKMAANMINRNIPVLEWLSNVVAGNIPVLDGPLQESPAIQTPLQQPTGGIVDDSIPPPFNGHLPADEEHGWWGDGQVMDSLWNWDT</sequence>
<dbReference type="AlphaFoldDB" id="A0A8J5BYM4"/>
<accession>A0A8J5BYM4</accession>
<dbReference type="Proteomes" id="UP000734854">
    <property type="component" value="Unassembled WGS sequence"/>
</dbReference>
<feature type="compositionally biased region" description="Polar residues" evidence="1">
    <location>
        <begin position="1"/>
        <end position="15"/>
    </location>
</feature>
<dbReference type="PANTHER" id="PTHR31100">
    <property type="entry name" value="AT-HOOK MOTIF NUCLEAR-LOCALIZED PROTEIN 15"/>
    <property type="match status" value="1"/>
</dbReference>
<dbReference type="PROSITE" id="PS51742">
    <property type="entry name" value="PPC"/>
    <property type="match status" value="1"/>
</dbReference>
<name>A0A8J5BYM4_ZINOF</name>
<feature type="compositionally biased region" description="Basic residues" evidence="1">
    <location>
        <begin position="43"/>
        <end position="60"/>
    </location>
</feature>
<dbReference type="GO" id="GO:0003680">
    <property type="term" value="F:minor groove of adenine-thymine-rich DNA binding"/>
    <property type="evidence" value="ECO:0007669"/>
    <property type="project" value="InterPro"/>
</dbReference>
<keyword evidence="4" id="KW-1185">Reference proteome</keyword>
<evidence type="ECO:0000313" key="4">
    <source>
        <dbReference type="Proteomes" id="UP000734854"/>
    </source>
</evidence>
<dbReference type="OrthoDB" id="1911285at2759"/>